<name>A0ABT3TEU1_9GAMM</name>
<dbReference type="InterPro" id="IPR036249">
    <property type="entry name" value="Thioredoxin-like_sf"/>
</dbReference>
<accession>A0ABT3TEU1</accession>
<protein>
    <recommendedName>
        <fullName evidence="4">Thioredoxin domain-containing protein</fullName>
    </recommendedName>
</protein>
<keyword evidence="1" id="KW-1133">Transmembrane helix</keyword>
<reference evidence="2" key="1">
    <citation type="submission" date="2019-02" db="EMBL/GenBank/DDBJ databases">
        <authorList>
            <person name="Li S.-H."/>
        </authorList>
    </citation>
    <scope>NUCLEOTIDE SEQUENCE</scope>
    <source>
        <strain evidence="2">IMCC14734</strain>
    </source>
</reference>
<evidence type="ECO:0000313" key="3">
    <source>
        <dbReference type="Proteomes" id="UP001143362"/>
    </source>
</evidence>
<keyword evidence="1" id="KW-0472">Membrane</keyword>
<evidence type="ECO:0000256" key="1">
    <source>
        <dbReference type="SAM" id="Phobius"/>
    </source>
</evidence>
<sequence>MNDVKKSNRMVLLLIAGLPVTMILMATWLWVYVVDGDIDIVQIMGTANRGELLDPPQPLQDLQLQLASGEAYTPVSELEPSWKILVVGGSLCATECEQALYYTRQIHTAMGKYQNRIERLYLLPDAINAERRAAELAAEHPKLKVLYNAGPEQLELGVVRPDGVLPAYYLVDPRGWVMMYYRSGTDGKEVMADLKFLLKNSGG</sequence>
<comment type="caution">
    <text evidence="2">The sequence shown here is derived from an EMBL/GenBank/DDBJ whole genome shotgun (WGS) entry which is preliminary data.</text>
</comment>
<organism evidence="2 3">
    <name type="scientific">Candidatus Litorirhabdus singularis</name>
    <dbReference type="NCBI Taxonomy" id="2518993"/>
    <lineage>
        <taxon>Bacteria</taxon>
        <taxon>Pseudomonadati</taxon>
        <taxon>Pseudomonadota</taxon>
        <taxon>Gammaproteobacteria</taxon>
        <taxon>Cellvibrionales</taxon>
        <taxon>Halieaceae</taxon>
        <taxon>Candidatus Litorirhabdus</taxon>
    </lineage>
</organism>
<dbReference type="RefSeq" id="WP_279243919.1">
    <property type="nucleotide sequence ID" value="NZ_SHNN01000001.1"/>
</dbReference>
<dbReference type="SUPFAM" id="SSF52833">
    <property type="entry name" value="Thioredoxin-like"/>
    <property type="match status" value="1"/>
</dbReference>
<dbReference type="EMBL" id="SHNN01000001">
    <property type="protein sequence ID" value="MCX2979934.1"/>
    <property type="molecule type" value="Genomic_DNA"/>
</dbReference>
<proteinExistence type="predicted"/>
<keyword evidence="3" id="KW-1185">Reference proteome</keyword>
<keyword evidence="1" id="KW-0812">Transmembrane</keyword>
<feature type="transmembrane region" description="Helical" evidence="1">
    <location>
        <begin position="12"/>
        <end position="33"/>
    </location>
</feature>
<gene>
    <name evidence="2" type="ORF">EYC98_03545</name>
</gene>
<evidence type="ECO:0000313" key="2">
    <source>
        <dbReference type="EMBL" id="MCX2979934.1"/>
    </source>
</evidence>
<evidence type="ECO:0008006" key="4">
    <source>
        <dbReference type="Google" id="ProtNLM"/>
    </source>
</evidence>
<dbReference type="Proteomes" id="UP001143362">
    <property type="component" value="Unassembled WGS sequence"/>
</dbReference>